<comment type="caution">
    <text evidence="2">The sequence shown here is derived from an EMBL/GenBank/DDBJ whole genome shotgun (WGS) entry which is preliminary data.</text>
</comment>
<feature type="region of interest" description="Disordered" evidence="1">
    <location>
        <begin position="203"/>
        <end position="243"/>
    </location>
</feature>
<protein>
    <submittedName>
        <fullName evidence="2">Uncharacterized protein</fullName>
    </submittedName>
</protein>
<dbReference type="Proteomes" id="UP000886523">
    <property type="component" value="Unassembled WGS sequence"/>
</dbReference>
<organism evidence="2 3">
    <name type="scientific">Hydnum rufescens UP504</name>
    <dbReference type="NCBI Taxonomy" id="1448309"/>
    <lineage>
        <taxon>Eukaryota</taxon>
        <taxon>Fungi</taxon>
        <taxon>Dikarya</taxon>
        <taxon>Basidiomycota</taxon>
        <taxon>Agaricomycotina</taxon>
        <taxon>Agaricomycetes</taxon>
        <taxon>Cantharellales</taxon>
        <taxon>Hydnaceae</taxon>
        <taxon>Hydnum</taxon>
    </lineage>
</organism>
<name>A0A9P6DLA4_9AGAM</name>
<evidence type="ECO:0000313" key="2">
    <source>
        <dbReference type="EMBL" id="KAF9506766.1"/>
    </source>
</evidence>
<dbReference type="AlphaFoldDB" id="A0A9P6DLA4"/>
<feature type="compositionally biased region" description="Basic and acidic residues" evidence="1">
    <location>
        <begin position="13"/>
        <end position="23"/>
    </location>
</feature>
<accession>A0A9P6DLA4</accession>
<feature type="compositionally biased region" description="Polar residues" evidence="1">
    <location>
        <begin position="96"/>
        <end position="105"/>
    </location>
</feature>
<proteinExistence type="predicted"/>
<dbReference type="EMBL" id="MU129100">
    <property type="protein sequence ID" value="KAF9506766.1"/>
    <property type="molecule type" value="Genomic_DNA"/>
</dbReference>
<feature type="region of interest" description="Disordered" evidence="1">
    <location>
        <begin position="13"/>
        <end position="108"/>
    </location>
</feature>
<reference evidence="2" key="1">
    <citation type="journal article" date="2020" name="Nat. Commun.">
        <title>Large-scale genome sequencing of mycorrhizal fungi provides insights into the early evolution of symbiotic traits.</title>
        <authorList>
            <person name="Miyauchi S."/>
            <person name="Kiss E."/>
            <person name="Kuo A."/>
            <person name="Drula E."/>
            <person name="Kohler A."/>
            <person name="Sanchez-Garcia M."/>
            <person name="Morin E."/>
            <person name="Andreopoulos B."/>
            <person name="Barry K.W."/>
            <person name="Bonito G."/>
            <person name="Buee M."/>
            <person name="Carver A."/>
            <person name="Chen C."/>
            <person name="Cichocki N."/>
            <person name="Clum A."/>
            <person name="Culley D."/>
            <person name="Crous P.W."/>
            <person name="Fauchery L."/>
            <person name="Girlanda M."/>
            <person name="Hayes R.D."/>
            <person name="Keri Z."/>
            <person name="LaButti K."/>
            <person name="Lipzen A."/>
            <person name="Lombard V."/>
            <person name="Magnuson J."/>
            <person name="Maillard F."/>
            <person name="Murat C."/>
            <person name="Nolan M."/>
            <person name="Ohm R.A."/>
            <person name="Pangilinan J."/>
            <person name="Pereira M.F."/>
            <person name="Perotto S."/>
            <person name="Peter M."/>
            <person name="Pfister S."/>
            <person name="Riley R."/>
            <person name="Sitrit Y."/>
            <person name="Stielow J.B."/>
            <person name="Szollosi G."/>
            <person name="Zifcakova L."/>
            <person name="Stursova M."/>
            <person name="Spatafora J.W."/>
            <person name="Tedersoo L."/>
            <person name="Vaario L.M."/>
            <person name="Yamada A."/>
            <person name="Yan M."/>
            <person name="Wang P."/>
            <person name="Xu J."/>
            <person name="Bruns T."/>
            <person name="Baldrian P."/>
            <person name="Vilgalys R."/>
            <person name="Dunand C."/>
            <person name="Henrissat B."/>
            <person name="Grigoriev I.V."/>
            <person name="Hibbett D."/>
            <person name="Nagy L.G."/>
            <person name="Martin F.M."/>
        </authorList>
    </citation>
    <scope>NUCLEOTIDE SEQUENCE</scope>
    <source>
        <strain evidence="2">UP504</strain>
    </source>
</reference>
<evidence type="ECO:0000256" key="1">
    <source>
        <dbReference type="SAM" id="MobiDB-lite"/>
    </source>
</evidence>
<gene>
    <name evidence="2" type="ORF">BS47DRAFT_1367123</name>
</gene>
<keyword evidence="3" id="KW-1185">Reference proteome</keyword>
<feature type="compositionally biased region" description="Basic and acidic residues" evidence="1">
    <location>
        <begin position="52"/>
        <end position="75"/>
    </location>
</feature>
<sequence length="243" mass="27103">MMDPPRLRLKWEMRGNENWRPEKGSQITTGRKPKTAKLVMILGTPPQEEDDKLVKAKESFFNKTTGEKSKPEATKQPKPPGGGHRTPKGGKDFEDSQQWGKSGSVSEPKGCWKFKGIIWDPPPGGSEVEGWEGRWKLWRGQKFFREYHLKKRLGGPEQTTHLAPKGAYETPKQGKELEGIGGVMESGGVYSFEVRAVEEAEEFGPQEPCPHTFQGGAYPNKKKPRVTPSGTSNIHKFDVGAVC</sequence>
<evidence type="ECO:0000313" key="3">
    <source>
        <dbReference type="Proteomes" id="UP000886523"/>
    </source>
</evidence>